<gene>
    <name evidence="2" type="ORF">V6N12_001211</name>
</gene>
<dbReference type="Proteomes" id="UP001472677">
    <property type="component" value="Unassembled WGS sequence"/>
</dbReference>
<evidence type="ECO:0000313" key="3">
    <source>
        <dbReference type="Proteomes" id="UP001472677"/>
    </source>
</evidence>
<organism evidence="2 3">
    <name type="scientific">Hibiscus sabdariffa</name>
    <name type="common">roselle</name>
    <dbReference type="NCBI Taxonomy" id="183260"/>
    <lineage>
        <taxon>Eukaryota</taxon>
        <taxon>Viridiplantae</taxon>
        <taxon>Streptophyta</taxon>
        <taxon>Embryophyta</taxon>
        <taxon>Tracheophyta</taxon>
        <taxon>Spermatophyta</taxon>
        <taxon>Magnoliopsida</taxon>
        <taxon>eudicotyledons</taxon>
        <taxon>Gunneridae</taxon>
        <taxon>Pentapetalae</taxon>
        <taxon>rosids</taxon>
        <taxon>malvids</taxon>
        <taxon>Malvales</taxon>
        <taxon>Malvaceae</taxon>
        <taxon>Malvoideae</taxon>
        <taxon>Hibiscus</taxon>
    </lineage>
</organism>
<dbReference type="InterPro" id="IPR056139">
    <property type="entry name" value="DUF7722"/>
</dbReference>
<feature type="domain" description="DUF7722" evidence="1">
    <location>
        <begin position="58"/>
        <end position="103"/>
    </location>
</feature>
<accession>A0ABR2C6K0</accession>
<keyword evidence="3" id="KW-1185">Reference proteome</keyword>
<dbReference type="PANTHER" id="PTHR33513">
    <property type="entry name" value="OS06G0523300 PROTEIN"/>
    <property type="match status" value="1"/>
</dbReference>
<evidence type="ECO:0000259" key="1">
    <source>
        <dbReference type="Pfam" id="PF24847"/>
    </source>
</evidence>
<proteinExistence type="predicted"/>
<name>A0ABR2C6K0_9ROSI</name>
<dbReference type="EMBL" id="JBBPBM010000065">
    <property type="protein sequence ID" value="KAK8515047.1"/>
    <property type="molecule type" value="Genomic_DNA"/>
</dbReference>
<dbReference type="Pfam" id="PF24847">
    <property type="entry name" value="DUF7722"/>
    <property type="match status" value="1"/>
</dbReference>
<sequence length="116" mass="13863">MAMAWFDACMWRGGYSCNLHLLPHAELTNCTRPKKKMEKEKQQMNRVELGFFQMPLHYPRYTMQDYLDMPEWKLDRLLSEYGLSANGDLDYKRKFAIGAFLWHHDFHGNQNAYCGY</sequence>
<protein>
    <recommendedName>
        <fullName evidence="1">DUF7722 domain-containing protein</fullName>
    </recommendedName>
</protein>
<dbReference type="PANTHER" id="PTHR33513:SF4">
    <property type="entry name" value="GB|AAF04428.1"/>
    <property type="match status" value="1"/>
</dbReference>
<reference evidence="2 3" key="1">
    <citation type="journal article" date="2024" name="G3 (Bethesda)">
        <title>Genome assembly of Hibiscus sabdariffa L. provides insights into metabolisms of medicinal natural products.</title>
        <authorList>
            <person name="Kim T."/>
        </authorList>
    </citation>
    <scope>NUCLEOTIDE SEQUENCE [LARGE SCALE GENOMIC DNA]</scope>
    <source>
        <strain evidence="2">TK-2024</strain>
        <tissue evidence="2">Old leaves</tissue>
    </source>
</reference>
<comment type="caution">
    <text evidence="2">The sequence shown here is derived from an EMBL/GenBank/DDBJ whole genome shotgun (WGS) entry which is preliminary data.</text>
</comment>
<evidence type="ECO:0000313" key="2">
    <source>
        <dbReference type="EMBL" id="KAK8515047.1"/>
    </source>
</evidence>